<name>A0A5B7EZB5_PORTR</name>
<evidence type="ECO:0000313" key="2">
    <source>
        <dbReference type="Proteomes" id="UP000324222"/>
    </source>
</evidence>
<gene>
    <name evidence="1" type="ORF">E2C01_031151</name>
</gene>
<dbReference type="AlphaFoldDB" id="A0A5B7EZB5"/>
<protein>
    <submittedName>
        <fullName evidence="1">Uncharacterized protein</fullName>
    </submittedName>
</protein>
<sequence>MQHNSNTHESLWESDEKELWQLQVQEINNNLAIPGSAVGPACNSLSAMTAAIRQALCQISARHLGNMVDRLAATHIRKKNI</sequence>
<dbReference type="EMBL" id="VSRR010003846">
    <property type="protein sequence ID" value="MPC37664.1"/>
    <property type="molecule type" value="Genomic_DNA"/>
</dbReference>
<proteinExistence type="predicted"/>
<organism evidence="1 2">
    <name type="scientific">Portunus trituberculatus</name>
    <name type="common">Swimming crab</name>
    <name type="synonym">Neptunus trituberculatus</name>
    <dbReference type="NCBI Taxonomy" id="210409"/>
    <lineage>
        <taxon>Eukaryota</taxon>
        <taxon>Metazoa</taxon>
        <taxon>Ecdysozoa</taxon>
        <taxon>Arthropoda</taxon>
        <taxon>Crustacea</taxon>
        <taxon>Multicrustacea</taxon>
        <taxon>Malacostraca</taxon>
        <taxon>Eumalacostraca</taxon>
        <taxon>Eucarida</taxon>
        <taxon>Decapoda</taxon>
        <taxon>Pleocyemata</taxon>
        <taxon>Brachyura</taxon>
        <taxon>Eubrachyura</taxon>
        <taxon>Portunoidea</taxon>
        <taxon>Portunidae</taxon>
        <taxon>Portuninae</taxon>
        <taxon>Portunus</taxon>
    </lineage>
</organism>
<dbReference type="Proteomes" id="UP000324222">
    <property type="component" value="Unassembled WGS sequence"/>
</dbReference>
<comment type="caution">
    <text evidence="1">The sequence shown here is derived from an EMBL/GenBank/DDBJ whole genome shotgun (WGS) entry which is preliminary data.</text>
</comment>
<evidence type="ECO:0000313" key="1">
    <source>
        <dbReference type="EMBL" id="MPC37664.1"/>
    </source>
</evidence>
<reference evidence="1 2" key="1">
    <citation type="submission" date="2019-05" db="EMBL/GenBank/DDBJ databases">
        <title>Another draft genome of Portunus trituberculatus and its Hox gene families provides insights of decapod evolution.</title>
        <authorList>
            <person name="Jeong J.-H."/>
            <person name="Song I."/>
            <person name="Kim S."/>
            <person name="Choi T."/>
            <person name="Kim D."/>
            <person name="Ryu S."/>
            <person name="Kim W."/>
        </authorList>
    </citation>
    <scope>NUCLEOTIDE SEQUENCE [LARGE SCALE GENOMIC DNA]</scope>
    <source>
        <tissue evidence="1">Muscle</tissue>
    </source>
</reference>
<keyword evidence="2" id="KW-1185">Reference proteome</keyword>
<accession>A0A5B7EZB5</accession>